<evidence type="ECO:0000256" key="5">
    <source>
        <dbReference type="PROSITE-ProRule" id="PRU01248"/>
    </source>
</evidence>
<evidence type="ECO:0000256" key="1">
    <source>
        <dbReference type="ARBA" id="ARBA00008857"/>
    </source>
</evidence>
<dbReference type="GO" id="GO:0003677">
    <property type="term" value="F:DNA binding"/>
    <property type="evidence" value="ECO:0007669"/>
    <property type="project" value="UniProtKB-UniRule"/>
</dbReference>
<comment type="caution">
    <text evidence="8">The sequence shown here is derived from an EMBL/GenBank/DDBJ whole genome shotgun (WGS) entry which is preliminary data.</text>
</comment>
<gene>
    <name evidence="8" type="ORF">HMPREF0058_1208</name>
</gene>
<dbReference type="PANTHER" id="PTHR30629">
    <property type="entry name" value="PROPHAGE INTEGRASE"/>
    <property type="match status" value="1"/>
</dbReference>
<dbReference type="InterPro" id="IPR010998">
    <property type="entry name" value="Integrase_recombinase_N"/>
</dbReference>
<dbReference type="EMBL" id="ACFH01000095">
    <property type="protein sequence ID" value="EEH65910.1"/>
    <property type="molecule type" value="Genomic_DNA"/>
</dbReference>
<dbReference type="InterPro" id="IPR011010">
    <property type="entry name" value="DNA_brk_join_enz"/>
</dbReference>
<name>C0W5R4_9ACTO</name>
<dbReference type="InterPro" id="IPR002104">
    <property type="entry name" value="Integrase_catalytic"/>
</dbReference>
<keyword evidence="9" id="KW-1185">Reference proteome</keyword>
<dbReference type="GO" id="GO:0015074">
    <property type="term" value="P:DNA integration"/>
    <property type="evidence" value="ECO:0007669"/>
    <property type="project" value="UniProtKB-KW"/>
</dbReference>
<dbReference type="Gene3D" id="1.10.150.130">
    <property type="match status" value="1"/>
</dbReference>
<dbReference type="InterPro" id="IPR053876">
    <property type="entry name" value="Phage_int_M"/>
</dbReference>
<evidence type="ECO:0000256" key="4">
    <source>
        <dbReference type="ARBA" id="ARBA00023172"/>
    </source>
</evidence>
<evidence type="ECO:0000256" key="2">
    <source>
        <dbReference type="ARBA" id="ARBA00022908"/>
    </source>
</evidence>
<dbReference type="AlphaFoldDB" id="C0W5R4"/>
<keyword evidence="3 5" id="KW-0238">DNA-binding</keyword>
<evidence type="ECO:0000313" key="8">
    <source>
        <dbReference type="EMBL" id="EEH65910.1"/>
    </source>
</evidence>
<dbReference type="HOGENOM" id="CLU_027562_17_1_11"/>
<dbReference type="PANTHER" id="PTHR30629:SF2">
    <property type="entry name" value="PROPHAGE INTEGRASE INTS-RELATED"/>
    <property type="match status" value="1"/>
</dbReference>
<dbReference type="PROSITE" id="PS51900">
    <property type="entry name" value="CB"/>
    <property type="match status" value="1"/>
</dbReference>
<evidence type="ECO:0000313" key="9">
    <source>
        <dbReference type="Proteomes" id="UP000004778"/>
    </source>
</evidence>
<dbReference type="SUPFAM" id="SSF56349">
    <property type="entry name" value="DNA breaking-rejoining enzymes"/>
    <property type="match status" value="1"/>
</dbReference>
<dbReference type="GO" id="GO:0006310">
    <property type="term" value="P:DNA recombination"/>
    <property type="evidence" value="ECO:0007669"/>
    <property type="project" value="UniProtKB-KW"/>
</dbReference>
<dbReference type="InterPro" id="IPR013762">
    <property type="entry name" value="Integrase-like_cat_sf"/>
</dbReference>
<sequence length="412" mass="45249">MARRSNGEGSVYIDSQGRYTAVISLPPDPVTGKARRKYVRAQSKAKVLRKLRDLQTEVATGKVTTSSSPTVTKWMTTWIDQEIAPRRKPSTTADYRSILRLHITPAIGRRRLDQLTAADVRAVHRQVTASGASTSTAAKVHRVLRAALTVAEREGMTSRNVARLVAAPPTPLRAPRAMTLDETRAFLAAQAGQPDEARWSLALMLGPRQGERLGLQLDHIHLDDPTPWIDLAWELRRVTYAHGCGPQQTDGTWPCARRRAGSCPDRTAPVPDVMESQQVHGGLYLLRPKTLGSNRRAALPAILADAIRTHIKSTKPTRFLFESRPGIPIDPRRDYADWQAALAAQGLPPMKLHSARHTCATLLLEAGADQRTIQEILGQTQALTLARYQHPGLDHQAQALTALAGRVGATTR</sequence>
<dbReference type="OrthoDB" id="1822491at2"/>
<dbReference type="Gene3D" id="1.10.443.10">
    <property type="entry name" value="Intergrase catalytic core"/>
    <property type="match status" value="1"/>
</dbReference>
<feature type="domain" description="Tyr recombinase" evidence="6">
    <location>
        <begin position="173"/>
        <end position="401"/>
    </location>
</feature>
<dbReference type="Proteomes" id="UP000004778">
    <property type="component" value="Unassembled WGS sequence"/>
</dbReference>
<dbReference type="PROSITE" id="PS51898">
    <property type="entry name" value="TYR_RECOMBINASE"/>
    <property type="match status" value="1"/>
</dbReference>
<dbReference type="InterPro" id="IPR044068">
    <property type="entry name" value="CB"/>
</dbReference>
<keyword evidence="2" id="KW-0229">DNA integration</keyword>
<dbReference type="Pfam" id="PF00589">
    <property type="entry name" value="Phage_integrase"/>
    <property type="match status" value="1"/>
</dbReference>
<dbReference type="eggNOG" id="COG0582">
    <property type="taxonomic scope" value="Bacteria"/>
</dbReference>
<organism evidence="8 9">
    <name type="scientific">Actinomyces urogenitalis DSM 15434</name>
    <dbReference type="NCBI Taxonomy" id="525246"/>
    <lineage>
        <taxon>Bacteria</taxon>
        <taxon>Bacillati</taxon>
        <taxon>Actinomycetota</taxon>
        <taxon>Actinomycetes</taxon>
        <taxon>Actinomycetales</taxon>
        <taxon>Actinomycetaceae</taxon>
        <taxon>Actinomyces</taxon>
    </lineage>
</organism>
<feature type="domain" description="Core-binding (CB)" evidence="7">
    <location>
        <begin position="69"/>
        <end position="152"/>
    </location>
</feature>
<comment type="similarity">
    <text evidence="1">Belongs to the 'phage' integrase family.</text>
</comment>
<evidence type="ECO:0000259" key="7">
    <source>
        <dbReference type="PROSITE" id="PS51900"/>
    </source>
</evidence>
<protein>
    <submittedName>
        <fullName evidence="8">Site-specific recombinase, phage integrase family</fullName>
    </submittedName>
</protein>
<accession>C0W5R4</accession>
<proteinExistence type="inferred from homology"/>
<dbReference type="Pfam" id="PF22022">
    <property type="entry name" value="Phage_int_M"/>
    <property type="match status" value="1"/>
</dbReference>
<keyword evidence="4" id="KW-0233">DNA recombination</keyword>
<dbReference type="InterPro" id="IPR050808">
    <property type="entry name" value="Phage_Integrase"/>
</dbReference>
<evidence type="ECO:0000256" key="3">
    <source>
        <dbReference type="ARBA" id="ARBA00023125"/>
    </source>
</evidence>
<dbReference type="RefSeq" id="WP_006548172.1">
    <property type="nucleotide sequence ID" value="NZ_DS999574.1"/>
</dbReference>
<reference evidence="8 9" key="1">
    <citation type="submission" date="2009-01" db="EMBL/GenBank/DDBJ databases">
        <authorList>
            <person name="Qin X."/>
            <person name="Bachman B."/>
            <person name="Battles P."/>
            <person name="Bell A."/>
            <person name="Bess C."/>
            <person name="Bickham C."/>
            <person name="Chaboub L."/>
            <person name="Chen D."/>
            <person name="Coyle M."/>
            <person name="Deiros D.R."/>
            <person name="Dinh H."/>
            <person name="Forbes L."/>
            <person name="Fowler G."/>
            <person name="Francisco L."/>
            <person name="Fu Q."/>
            <person name="Gubbala S."/>
            <person name="Hale W."/>
            <person name="Han Y."/>
            <person name="Hemphill L."/>
            <person name="Highlander S.K."/>
            <person name="Hirani K."/>
            <person name="Hogues M."/>
            <person name="Jackson L."/>
            <person name="Jakkamsetti A."/>
            <person name="Javaid M."/>
            <person name="Jiang H."/>
            <person name="Korchina V."/>
            <person name="Kovar C."/>
            <person name="Lara F."/>
            <person name="Lee S."/>
            <person name="Mata R."/>
            <person name="Mathew T."/>
            <person name="Moen C."/>
            <person name="Morales K."/>
            <person name="Munidasa M."/>
            <person name="Nazareth L."/>
            <person name="Ngo R."/>
            <person name="Nguyen L."/>
            <person name="Okwuonu G."/>
            <person name="Ongeri F."/>
            <person name="Patil S."/>
            <person name="Petrosino J."/>
            <person name="Pham C."/>
            <person name="Pham P."/>
            <person name="Pu L.-L."/>
            <person name="Puazo M."/>
            <person name="Raj R."/>
            <person name="Reid J."/>
            <person name="Rouhana J."/>
            <person name="Saada N."/>
            <person name="Shang Y."/>
            <person name="Simmons D."/>
            <person name="Thornton R."/>
            <person name="Warren J."/>
            <person name="Weissenberger G."/>
            <person name="Zhang J."/>
            <person name="Zhang L."/>
            <person name="Zhou C."/>
            <person name="Zhu D."/>
            <person name="Muzny D."/>
            <person name="Worley K."/>
            <person name="Gibbs R."/>
        </authorList>
    </citation>
    <scope>NUCLEOTIDE SEQUENCE [LARGE SCALE GENOMIC DNA]</scope>
    <source>
        <strain evidence="8 9">DSM 15434</strain>
    </source>
</reference>
<evidence type="ECO:0000259" key="6">
    <source>
        <dbReference type="PROSITE" id="PS51898"/>
    </source>
</evidence>